<reference evidence="5" key="1">
    <citation type="submission" date="2020-12" db="UniProtKB">
        <authorList>
            <consortium name="WormBaseParasite"/>
        </authorList>
    </citation>
    <scope>IDENTIFICATION</scope>
    <source>
        <strain evidence="5">MHco3</strain>
    </source>
</reference>
<dbReference type="WBParaSite" id="HCON_00105820-00001">
    <property type="protein sequence ID" value="HCON_00105820-00001"/>
    <property type="gene ID" value="HCON_00105820"/>
</dbReference>
<feature type="domain" description="Serpin" evidence="3">
    <location>
        <begin position="1"/>
        <end position="356"/>
    </location>
</feature>
<keyword evidence="4" id="KW-1185">Reference proteome</keyword>
<organism evidence="4 5">
    <name type="scientific">Haemonchus contortus</name>
    <name type="common">Barber pole worm</name>
    <dbReference type="NCBI Taxonomy" id="6289"/>
    <lineage>
        <taxon>Eukaryota</taxon>
        <taxon>Metazoa</taxon>
        <taxon>Ecdysozoa</taxon>
        <taxon>Nematoda</taxon>
        <taxon>Chromadorea</taxon>
        <taxon>Rhabditida</taxon>
        <taxon>Rhabditina</taxon>
        <taxon>Rhabditomorpha</taxon>
        <taxon>Strongyloidea</taxon>
        <taxon>Trichostrongylidae</taxon>
        <taxon>Haemonchus</taxon>
    </lineage>
</organism>
<dbReference type="AlphaFoldDB" id="A0A7I4YLJ4"/>
<dbReference type="OrthoDB" id="9518664at2759"/>
<evidence type="ECO:0000313" key="4">
    <source>
        <dbReference type="Proteomes" id="UP000025227"/>
    </source>
</evidence>
<name>A0A7I4YLJ4_HAECO</name>
<dbReference type="SMART" id="SM00093">
    <property type="entry name" value="SERPIN"/>
    <property type="match status" value="1"/>
</dbReference>
<dbReference type="CDD" id="cd19581">
    <property type="entry name" value="serpinL_nematode"/>
    <property type="match status" value="1"/>
</dbReference>
<evidence type="ECO:0000256" key="1">
    <source>
        <dbReference type="ARBA" id="ARBA00009500"/>
    </source>
</evidence>
<evidence type="ECO:0000259" key="3">
    <source>
        <dbReference type="SMART" id="SM00093"/>
    </source>
</evidence>
<dbReference type="InterPro" id="IPR000215">
    <property type="entry name" value="Serpin_fam"/>
</dbReference>
<evidence type="ECO:0000313" key="5">
    <source>
        <dbReference type="WBParaSite" id="HCON_00105820-00001"/>
    </source>
</evidence>
<proteinExistence type="inferred from homology"/>
<dbReference type="GO" id="GO:0004867">
    <property type="term" value="F:serine-type endopeptidase inhibitor activity"/>
    <property type="evidence" value="ECO:0007669"/>
    <property type="project" value="InterPro"/>
</dbReference>
<dbReference type="OMA" id="YAVQRYY"/>
<dbReference type="InterPro" id="IPR036186">
    <property type="entry name" value="Serpin_sf"/>
</dbReference>
<dbReference type="SUPFAM" id="SSF56574">
    <property type="entry name" value="Serpins"/>
    <property type="match status" value="1"/>
</dbReference>
<dbReference type="Gene3D" id="2.30.39.10">
    <property type="entry name" value="Alpha-1-antitrypsin, domain 1"/>
    <property type="match status" value="1"/>
</dbReference>
<dbReference type="InterPro" id="IPR042178">
    <property type="entry name" value="Serpin_sf_1"/>
</dbReference>
<evidence type="ECO:0000256" key="2">
    <source>
        <dbReference type="RuleBase" id="RU000411"/>
    </source>
</evidence>
<protein>
    <submittedName>
        <fullName evidence="5">SERPIN domain-containing protein</fullName>
    </submittedName>
</protein>
<dbReference type="Proteomes" id="UP000025227">
    <property type="component" value="Unplaced"/>
</dbReference>
<dbReference type="Gene3D" id="3.30.497.10">
    <property type="entry name" value="Antithrombin, subunit I, domain 2"/>
    <property type="match status" value="1"/>
</dbReference>
<dbReference type="Pfam" id="PF00079">
    <property type="entry name" value="Serpin"/>
    <property type="match status" value="1"/>
</dbReference>
<sequence length="356" mass="40633">MLRHTPSDVSLVMSPISVIYALIMVHAGSKGTTMTEINWAISRESSTMQGYYAVQRYYSELLDQISNSTNGVKSRIINRYFLNEKNDVLPNYEQDLRTAYKTKIERVDFEDANKAAEVANDFIAETTEGKIRRMINEEIVQKKFGFFVNANYFTAKWKFKFDKSSNSKGTFYSSEGKKREVIYMSVRNQEKLHAEDDDVQVLSLRYLDTSYALNIFLPKNGTGLRDFRARLTGERVQSLLSKLEKTNITIPIPKMKIEVDFNLEEVMKRMGVIEAFSNNADLSDITRKLRLKVSAPAHRAVIEIDEDGTTAAAATYSRGLKSKSVIVGGRRKFDADHPFLFILTKNNIPLFMGQFV</sequence>
<accession>A0A7I4YLJ4</accession>
<dbReference type="InterPro" id="IPR023796">
    <property type="entry name" value="Serpin_dom"/>
</dbReference>
<dbReference type="InterPro" id="IPR023795">
    <property type="entry name" value="Serpin_CS"/>
</dbReference>
<dbReference type="PROSITE" id="PS00284">
    <property type="entry name" value="SERPIN"/>
    <property type="match status" value="1"/>
</dbReference>
<dbReference type="PANTHER" id="PTHR11461:SF211">
    <property type="entry name" value="GH10112P-RELATED"/>
    <property type="match status" value="1"/>
</dbReference>
<comment type="similarity">
    <text evidence="1 2">Belongs to the serpin family.</text>
</comment>
<dbReference type="InterPro" id="IPR042185">
    <property type="entry name" value="Serpin_sf_2"/>
</dbReference>
<dbReference type="GO" id="GO:0005615">
    <property type="term" value="C:extracellular space"/>
    <property type="evidence" value="ECO:0007669"/>
    <property type="project" value="InterPro"/>
</dbReference>
<dbReference type="PANTHER" id="PTHR11461">
    <property type="entry name" value="SERINE PROTEASE INHIBITOR, SERPIN"/>
    <property type="match status" value="1"/>
</dbReference>